<comment type="caution">
    <text evidence="2">The sequence shown here is derived from an EMBL/GenBank/DDBJ whole genome shotgun (WGS) entry which is preliminary data.</text>
</comment>
<dbReference type="InterPro" id="IPR000014">
    <property type="entry name" value="PAS"/>
</dbReference>
<keyword evidence="3" id="KW-1185">Reference proteome</keyword>
<sequence length="226" mass="24112">MHGAAPGTLFSEPESWSGDAVSWRNRSFLLFDRLPVPLALCDPYGRVLMANPAMAAQWGELPGRLRGRSAMDLFLIPGPGQLHPIGEAVRQGRRSRYPVEVSWSTPTGVERYGELTVDLLGEGSASHPVLLLYLRVRGERPAPAPPAARSGAAEVGEAELRILTLLAGGSTTARIAGEVGLTVDGVNYHLGRMSRRWGVRNRAALVAHAYVTGLLAPGVWPPAPAG</sequence>
<dbReference type="GO" id="GO:0006355">
    <property type="term" value="P:regulation of DNA-templated transcription"/>
    <property type="evidence" value="ECO:0007669"/>
    <property type="project" value="InterPro"/>
</dbReference>
<organism evidence="2 3">
    <name type="scientific">Streptomyces corynorhini</name>
    <dbReference type="NCBI Taxonomy" id="2282652"/>
    <lineage>
        <taxon>Bacteria</taxon>
        <taxon>Bacillati</taxon>
        <taxon>Actinomycetota</taxon>
        <taxon>Actinomycetes</taxon>
        <taxon>Kitasatosporales</taxon>
        <taxon>Streptomycetaceae</taxon>
        <taxon>Streptomyces</taxon>
    </lineage>
</organism>
<evidence type="ECO:0000259" key="1">
    <source>
        <dbReference type="SMART" id="SM00421"/>
    </source>
</evidence>
<dbReference type="GO" id="GO:0003677">
    <property type="term" value="F:DNA binding"/>
    <property type="evidence" value="ECO:0007669"/>
    <property type="project" value="InterPro"/>
</dbReference>
<dbReference type="Pfam" id="PF08448">
    <property type="entry name" value="PAS_4"/>
    <property type="match status" value="1"/>
</dbReference>
<protein>
    <submittedName>
        <fullName evidence="2">PAS domain-containing protein</fullName>
    </submittedName>
</protein>
<dbReference type="Proteomes" id="UP000253741">
    <property type="component" value="Unassembled WGS sequence"/>
</dbReference>
<dbReference type="InterPro" id="IPR035965">
    <property type="entry name" value="PAS-like_dom_sf"/>
</dbReference>
<dbReference type="InterPro" id="IPR000792">
    <property type="entry name" value="Tscrpt_reg_LuxR_C"/>
</dbReference>
<proteinExistence type="predicted"/>
<dbReference type="CDD" id="cd00130">
    <property type="entry name" value="PAS"/>
    <property type="match status" value="1"/>
</dbReference>
<dbReference type="SUPFAM" id="SSF46894">
    <property type="entry name" value="C-terminal effector domain of the bipartite response regulators"/>
    <property type="match status" value="1"/>
</dbReference>
<evidence type="ECO:0000313" key="2">
    <source>
        <dbReference type="EMBL" id="RDG35109.1"/>
    </source>
</evidence>
<dbReference type="Gene3D" id="3.30.450.20">
    <property type="entry name" value="PAS domain"/>
    <property type="match status" value="1"/>
</dbReference>
<accession>A0A370B3Z8</accession>
<dbReference type="SUPFAM" id="SSF55785">
    <property type="entry name" value="PYP-like sensor domain (PAS domain)"/>
    <property type="match status" value="1"/>
</dbReference>
<reference evidence="2 3" key="1">
    <citation type="submission" date="2018-07" db="EMBL/GenBank/DDBJ databases">
        <title>Streptomyces species from bats.</title>
        <authorList>
            <person name="Dunlap C."/>
        </authorList>
    </citation>
    <scope>NUCLEOTIDE SEQUENCE [LARGE SCALE GENOMIC DNA]</scope>
    <source>
        <strain evidence="2 3">AC230</strain>
    </source>
</reference>
<feature type="domain" description="HTH luxR-type" evidence="1">
    <location>
        <begin position="152"/>
        <end position="209"/>
    </location>
</feature>
<dbReference type="OrthoDB" id="46486at2"/>
<dbReference type="InterPro" id="IPR036388">
    <property type="entry name" value="WH-like_DNA-bd_sf"/>
</dbReference>
<dbReference type="InterPro" id="IPR013656">
    <property type="entry name" value="PAS_4"/>
</dbReference>
<dbReference type="SMART" id="SM00421">
    <property type="entry name" value="HTH_LUXR"/>
    <property type="match status" value="1"/>
</dbReference>
<dbReference type="Gene3D" id="1.10.10.10">
    <property type="entry name" value="Winged helix-like DNA-binding domain superfamily/Winged helix DNA-binding domain"/>
    <property type="match status" value="1"/>
</dbReference>
<gene>
    <name evidence="2" type="ORF">DVH02_27110</name>
</gene>
<dbReference type="EMBL" id="QQNA01000250">
    <property type="protein sequence ID" value="RDG35109.1"/>
    <property type="molecule type" value="Genomic_DNA"/>
</dbReference>
<name>A0A370B3Z8_9ACTN</name>
<dbReference type="Pfam" id="PF00196">
    <property type="entry name" value="GerE"/>
    <property type="match status" value="1"/>
</dbReference>
<dbReference type="AlphaFoldDB" id="A0A370B3Z8"/>
<dbReference type="InterPro" id="IPR016032">
    <property type="entry name" value="Sig_transdc_resp-reg_C-effctor"/>
</dbReference>
<evidence type="ECO:0000313" key="3">
    <source>
        <dbReference type="Proteomes" id="UP000253741"/>
    </source>
</evidence>